<dbReference type="AlphaFoldDB" id="A0A9P0MCK0"/>
<sequence length="65" mass="7328">MATPTPGTSKQIHIECDHALQANKKRVIMNRTLYTATTNMIIWTFPATVTRVIANLKLVMLTKKT</sequence>
<keyword evidence="2" id="KW-1185">Reference proteome</keyword>
<name>A0A9P0MCK0_ACAOB</name>
<organism evidence="1 2">
    <name type="scientific">Acanthoscelides obtectus</name>
    <name type="common">Bean weevil</name>
    <name type="synonym">Bruchus obtectus</name>
    <dbReference type="NCBI Taxonomy" id="200917"/>
    <lineage>
        <taxon>Eukaryota</taxon>
        <taxon>Metazoa</taxon>
        <taxon>Ecdysozoa</taxon>
        <taxon>Arthropoda</taxon>
        <taxon>Hexapoda</taxon>
        <taxon>Insecta</taxon>
        <taxon>Pterygota</taxon>
        <taxon>Neoptera</taxon>
        <taxon>Endopterygota</taxon>
        <taxon>Coleoptera</taxon>
        <taxon>Polyphaga</taxon>
        <taxon>Cucujiformia</taxon>
        <taxon>Chrysomeloidea</taxon>
        <taxon>Chrysomelidae</taxon>
        <taxon>Bruchinae</taxon>
        <taxon>Bruchini</taxon>
        <taxon>Acanthoscelides</taxon>
    </lineage>
</organism>
<protein>
    <submittedName>
        <fullName evidence="1">Uncharacterized protein</fullName>
    </submittedName>
</protein>
<dbReference type="EMBL" id="CAKOFQ010007864">
    <property type="protein sequence ID" value="CAH2009212.1"/>
    <property type="molecule type" value="Genomic_DNA"/>
</dbReference>
<proteinExistence type="predicted"/>
<accession>A0A9P0MCK0</accession>
<dbReference type="Proteomes" id="UP001152888">
    <property type="component" value="Unassembled WGS sequence"/>
</dbReference>
<evidence type="ECO:0000313" key="2">
    <source>
        <dbReference type="Proteomes" id="UP001152888"/>
    </source>
</evidence>
<reference evidence="1" key="1">
    <citation type="submission" date="2022-03" db="EMBL/GenBank/DDBJ databases">
        <authorList>
            <person name="Sayadi A."/>
        </authorList>
    </citation>
    <scope>NUCLEOTIDE SEQUENCE</scope>
</reference>
<evidence type="ECO:0000313" key="1">
    <source>
        <dbReference type="EMBL" id="CAH2009212.1"/>
    </source>
</evidence>
<comment type="caution">
    <text evidence="1">The sequence shown here is derived from an EMBL/GenBank/DDBJ whole genome shotgun (WGS) entry which is preliminary data.</text>
</comment>
<gene>
    <name evidence="1" type="ORF">ACAOBT_LOCUS30682</name>
</gene>